<name>A0A3B7MSB6_9BACT</name>
<keyword evidence="3" id="KW-1185">Reference proteome</keyword>
<keyword evidence="1" id="KW-0812">Transmembrane</keyword>
<dbReference type="RefSeq" id="WP_119049239.1">
    <property type="nucleotide sequence ID" value="NZ_CP032157.1"/>
</dbReference>
<proteinExistence type="predicted"/>
<gene>
    <name evidence="2" type="ORF">D3H65_05145</name>
</gene>
<accession>A0A3B7MSB6</accession>
<evidence type="ECO:0000256" key="1">
    <source>
        <dbReference type="SAM" id="Phobius"/>
    </source>
</evidence>
<dbReference type="AlphaFoldDB" id="A0A3B7MSB6"/>
<organism evidence="2 3">
    <name type="scientific">Paraflavitalea soli</name>
    <dbReference type="NCBI Taxonomy" id="2315862"/>
    <lineage>
        <taxon>Bacteria</taxon>
        <taxon>Pseudomonadati</taxon>
        <taxon>Bacteroidota</taxon>
        <taxon>Chitinophagia</taxon>
        <taxon>Chitinophagales</taxon>
        <taxon>Chitinophagaceae</taxon>
        <taxon>Paraflavitalea</taxon>
    </lineage>
</organism>
<protein>
    <submittedName>
        <fullName evidence="2">Uncharacterized protein</fullName>
    </submittedName>
</protein>
<evidence type="ECO:0000313" key="3">
    <source>
        <dbReference type="Proteomes" id="UP000263900"/>
    </source>
</evidence>
<keyword evidence="1" id="KW-0472">Membrane</keyword>
<feature type="transmembrane region" description="Helical" evidence="1">
    <location>
        <begin position="25"/>
        <end position="43"/>
    </location>
</feature>
<dbReference type="Proteomes" id="UP000263900">
    <property type="component" value="Chromosome"/>
</dbReference>
<dbReference type="EMBL" id="CP032157">
    <property type="protein sequence ID" value="AXY73401.1"/>
    <property type="molecule type" value="Genomic_DNA"/>
</dbReference>
<dbReference type="KEGG" id="pseg:D3H65_05145"/>
<sequence>MNTTIPSVALIIIGALLSFASDNRLFFIALSLSALALLIRQALLDVTMDISMTDSLRNTVDGTYRELTWQRRLQWVWKELGKWWNSIEWDED</sequence>
<reference evidence="2 3" key="1">
    <citation type="submission" date="2018-09" db="EMBL/GenBank/DDBJ databases">
        <title>Genome sequencing of strain 6GH32-13.</title>
        <authorList>
            <person name="Weon H.-Y."/>
            <person name="Heo J."/>
            <person name="Kwon S.-W."/>
        </authorList>
    </citation>
    <scope>NUCLEOTIDE SEQUENCE [LARGE SCALE GENOMIC DNA]</scope>
    <source>
        <strain evidence="2 3">5GH32-13</strain>
    </source>
</reference>
<keyword evidence="1" id="KW-1133">Transmembrane helix</keyword>
<evidence type="ECO:0000313" key="2">
    <source>
        <dbReference type="EMBL" id="AXY73401.1"/>
    </source>
</evidence>